<reference evidence="3" key="1">
    <citation type="journal article" date="2019" name="Int. J. Syst. Evol. Microbiol.">
        <title>The Global Catalogue of Microorganisms (GCM) 10K type strain sequencing project: providing services to taxonomists for standard genome sequencing and annotation.</title>
        <authorList>
            <consortium name="The Broad Institute Genomics Platform"/>
            <consortium name="The Broad Institute Genome Sequencing Center for Infectious Disease"/>
            <person name="Wu L."/>
            <person name="Ma J."/>
        </authorList>
    </citation>
    <scope>NUCLEOTIDE SEQUENCE [LARGE SCALE GENOMIC DNA]</scope>
    <source>
        <strain evidence="3">ZS-35-S2</strain>
    </source>
</reference>
<organism evidence="2 3">
    <name type="scientific">Plantactinospora solaniradicis</name>
    <dbReference type="NCBI Taxonomy" id="1723736"/>
    <lineage>
        <taxon>Bacteria</taxon>
        <taxon>Bacillati</taxon>
        <taxon>Actinomycetota</taxon>
        <taxon>Actinomycetes</taxon>
        <taxon>Micromonosporales</taxon>
        <taxon>Micromonosporaceae</taxon>
        <taxon>Plantactinospora</taxon>
    </lineage>
</organism>
<dbReference type="Proteomes" id="UP001596203">
    <property type="component" value="Unassembled WGS sequence"/>
</dbReference>
<proteinExistence type="predicted"/>
<evidence type="ECO:0000259" key="1">
    <source>
        <dbReference type="Pfam" id="PF19493"/>
    </source>
</evidence>
<evidence type="ECO:0000313" key="2">
    <source>
        <dbReference type="EMBL" id="MFC6018832.1"/>
    </source>
</evidence>
<dbReference type="RefSeq" id="WP_377424568.1">
    <property type="nucleotide sequence ID" value="NZ_JBHSPR010000018.1"/>
</dbReference>
<comment type="caution">
    <text evidence="2">The sequence shown here is derived from an EMBL/GenBank/DDBJ whole genome shotgun (WGS) entry which is preliminary data.</text>
</comment>
<evidence type="ECO:0000313" key="3">
    <source>
        <dbReference type="Proteomes" id="UP001596203"/>
    </source>
</evidence>
<dbReference type="InterPro" id="IPR045794">
    <property type="entry name" value="Trypco1"/>
</dbReference>
<accession>A0ABW1KBZ6</accession>
<feature type="domain" description="Trypsin-co-occurring" evidence="1">
    <location>
        <begin position="5"/>
        <end position="100"/>
    </location>
</feature>
<keyword evidence="3" id="KW-1185">Reference proteome</keyword>
<dbReference type="NCBIfam" id="NF041216">
    <property type="entry name" value="CU044_2847_fam"/>
    <property type="match status" value="1"/>
</dbReference>
<dbReference type="Pfam" id="PF19493">
    <property type="entry name" value="Trypco1"/>
    <property type="match status" value="1"/>
</dbReference>
<gene>
    <name evidence="2" type="ORF">ACFP2T_21800</name>
</gene>
<dbReference type="EMBL" id="JBHSPR010000018">
    <property type="protein sequence ID" value="MFC6018832.1"/>
    <property type="molecule type" value="Genomic_DNA"/>
</dbReference>
<name>A0ABW1KBZ6_9ACTN</name>
<protein>
    <submittedName>
        <fullName evidence="2">CU044_2847 family protein</fullName>
    </submittedName>
</protein>
<sequence length="104" mass="11242">MSPAPVRVEVFAPDDDFRQIGPSRRVTTLLRERTDEIGTAVREISTMLRNAVADESTDRPADDGWQISTVTSTFGLSLATTGGVVVTKASAEVSFEVTLTIERA</sequence>